<dbReference type="EMBL" id="PYSW02000043">
    <property type="protein sequence ID" value="KAG2374734.1"/>
    <property type="molecule type" value="Genomic_DNA"/>
</dbReference>
<dbReference type="InterPro" id="IPR036047">
    <property type="entry name" value="F-box-like_dom_sf"/>
</dbReference>
<dbReference type="GeneID" id="68102932"/>
<evidence type="ECO:0000313" key="2">
    <source>
        <dbReference type="EMBL" id="KAG2374734.1"/>
    </source>
</evidence>
<organism evidence="2 3">
    <name type="scientific">Naegleria lovaniensis</name>
    <name type="common">Amoeba</name>
    <dbReference type="NCBI Taxonomy" id="51637"/>
    <lineage>
        <taxon>Eukaryota</taxon>
        <taxon>Discoba</taxon>
        <taxon>Heterolobosea</taxon>
        <taxon>Tetramitia</taxon>
        <taxon>Eutetramitia</taxon>
        <taxon>Vahlkampfiidae</taxon>
        <taxon>Naegleria</taxon>
    </lineage>
</organism>
<dbReference type="SUPFAM" id="SSF81383">
    <property type="entry name" value="F-box domain"/>
    <property type="match status" value="1"/>
</dbReference>
<proteinExistence type="predicted"/>
<evidence type="ECO:0000313" key="3">
    <source>
        <dbReference type="Proteomes" id="UP000816034"/>
    </source>
</evidence>
<comment type="caution">
    <text evidence="2">The sequence shown here is derived from an EMBL/GenBank/DDBJ whole genome shotgun (WGS) entry which is preliminary data.</text>
</comment>
<dbReference type="InterPro" id="IPR032675">
    <property type="entry name" value="LRR_dom_sf"/>
</dbReference>
<dbReference type="RefSeq" id="XP_044543908.1">
    <property type="nucleotide sequence ID" value="XM_044686026.1"/>
</dbReference>
<name>A0AA88KFS1_NAELO</name>
<sequence length="243" mass="27876">MIQTDIAKTSELCKSVEVVLLSGKADIFGHLNHITIPEIWANIFSFLSFVDFLKVARVCKLWKQASELPFALSSMDLSPNKMNFKYLSRLEVISKYFKEKFNTLSVDYSSLDFITQHLIRHQRPKRLLNFDKSYSVDLNINPDIRTTTLNLILGRGGVLSCDLQIAEPKDNFDPKYFQSLELFPNLKYLSLSLESFASTTSLSQHLPAGLEFLEVEVRVSNYEEHEKTLQTMNPNIICALNDR</sequence>
<gene>
    <name evidence="2" type="ORF">C9374_010478</name>
</gene>
<dbReference type="Gene3D" id="3.80.10.10">
    <property type="entry name" value="Ribonuclease Inhibitor"/>
    <property type="match status" value="1"/>
</dbReference>
<keyword evidence="3" id="KW-1185">Reference proteome</keyword>
<protein>
    <recommendedName>
        <fullName evidence="1">F-box domain-containing protein</fullName>
    </recommendedName>
</protein>
<dbReference type="AlphaFoldDB" id="A0AA88KFS1"/>
<dbReference type="InterPro" id="IPR001810">
    <property type="entry name" value="F-box_dom"/>
</dbReference>
<dbReference type="Pfam" id="PF12937">
    <property type="entry name" value="F-box-like"/>
    <property type="match status" value="1"/>
</dbReference>
<accession>A0AA88KFS1</accession>
<feature type="domain" description="F-box" evidence="1">
    <location>
        <begin position="37"/>
        <end position="66"/>
    </location>
</feature>
<evidence type="ECO:0000259" key="1">
    <source>
        <dbReference type="Pfam" id="PF12937"/>
    </source>
</evidence>
<dbReference type="Proteomes" id="UP000816034">
    <property type="component" value="Unassembled WGS sequence"/>
</dbReference>
<reference evidence="2 3" key="1">
    <citation type="journal article" date="2018" name="BMC Genomics">
        <title>The genome of Naegleria lovaniensis, the basis for a comparative approach to unravel pathogenicity factors of the human pathogenic amoeba N. fowleri.</title>
        <authorList>
            <person name="Liechti N."/>
            <person name="Schurch N."/>
            <person name="Bruggmann R."/>
            <person name="Wittwer M."/>
        </authorList>
    </citation>
    <scope>NUCLEOTIDE SEQUENCE [LARGE SCALE GENOMIC DNA]</scope>
    <source>
        <strain evidence="2 3">ATCC 30569</strain>
    </source>
</reference>
<dbReference type="CDD" id="cd09917">
    <property type="entry name" value="F-box_SF"/>
    <property type="match status" value="1"/>
</dbReference>